<dbReference type="EMBL" id="JAATJN010000001">
    <property type="protein sequence ID" value="NJC56740.1"/>
    <property type="molecule type" value="Genomic_DNA"/>
</dbReference>
<gene>
    <name evidence="2" type="ORF">BKA07_001775</name>
</gene>
<feature type="domain" description="Amidohydrolase 3" evidence="1">
    <location>
        <begin position="62"/>
        <end position="550"/>
    </location>
</feature>
<accession>A0A846RZW1</accession>
<sequence length="554" mass="60112">MALTHFHNGAIWLGASNEPADSLLVREGVIVAVGAADVDRLLGSSSSEHSPASSKECPIDSIDLEGGFLMPSFGDGHAHPIFGGLEAEGPQVRSCVSVAEIVAEVQRFAEANPDIEWVTGASYDGSLVEGGLFDARWLDEAVSDRPVVLRAWDYHTVWCNSRALELAGITAGTPQPELGEIPRRGDGSPLGTLREWGAVDLVDAVRPPLDEAMRLRALERAADYYLERGVTWVQDAWVEPADVETYIAASTQGRLRLRFNLALYADPRRFTEQLPSMVEARRRVEELADPLLSAKTVKFFADGVVENETGSLLEPYCSSLHNHGLRVWEGETLAEAVRAVDAAGFQVHIHAIGDAAVRQALDAVESAITTNGPRDRRPVIAHAQLVASEDLARFAELGIIANMQPLWAQLDDLMTVLTVPRLGEDRAREQYRMRSILDDGGRLAFGSDWPCTSGTPVEGLAIGTSRQNDEGEPADGWTPEEIVDIDRALDAYSTAVAHQAFADDSSAVWGEIRPGASADLIRFDRDPRELTPRELAVTAVRTTYLGGTAVHSSI</sequence>
<proteinExistence type="predicted"/>
<dbReference type="PANTHER" id="PTHR22642">
    <property type="entry name" value="IMIDAZOLONEPROPIONASE"/>
    <property type="match status" value="1"/>
</dbReference>
<evidence type="ECO:0000313" key="3">
    <source>
        <dbReference type="Proteomes" id="UP000576792"/>
    </source>
</evidence>
<dbReference type="Gene3D" id="3.10.310.70">
    <property type="match status" value="1"/>
</dbReference>
<dbReference type="InterPro" id="IPR032466">
    <property type="entry name" value="Metal_Hydrolase"/>
</dbReference>
<dbReference type="SUPFAM" id="SSF51338">
    <property type="entry name" value="Composite domain of metallo-dependent hydrolases"/>
    <property type="match status" value="1"/>
</dbReference>
<dbReference type="PANTHER" id="PTHR22642:SF2">
    <property type="entry name" value="PROTEIN LONG AFTER FAR-RED 3"/>
    <property type="match status" value="1"/>
</dbReference>
<dbReference type="CDD" id="cd01300">
    <property type="entry name" value="YtcJ_like"/>
    <property type="match status" value="1"/>
</dbReference>
<evidence type="ECO:0000313" key="2">
    <source>
        <dbReference type="EMBL" id="NJC56740.1"/>
    </source>
</evidence>
<comment type="caution">
    <text evidence="2">The sequence shown here is derived from an EMBL/GenBank/DDBJ whole genome shotgun (WGS) entry which is preliminary data.</text>
</comment>
<dbReference type="AlphaFoldDB" id="A0A846RZW1"/>
<dbReference type="Proteomes" id="UP000576792">
    <property type="component" value="Unassembled WGS sequence"/>
</dbReference>
<dbReference type="InterPro" id="IPR013108">
    <property type="entry name" value="Amidohydro_3"/>
</dbReference>
<keyword evidence="3" id="KW-1185">Reference proteome</keyword>
<name>A0A846RZW1_9MICO</name>
<protein>
    <recommendedName>
        <fullName evidence="1">Amidohydrolase 3 domain-containing protein</fullName>
    </recommendedName>
</protein>
<dbReference type="Gene3D" id="3.20.20.140">
    <property type="entry name" value="Metal-dependent hydrolases"/>
    <property type="match status" value="1"/>
</dbReference>
<organism evidence="2 3">
    <name type="scientific">Brevibacterium marinum</name>
    <dbReference type="NCBI Taxonomy" id="418643"/>
    <lineage>
        <taxon>Bacteria</taxon>
        <taxon>Bacillati</taxon>
        <taxon>Actinomycetota</taxon>
        <taxon>Actinomycetes</taxon>
        <taxon>Micrococcales</taxon>
        <taxon>Brevibacteriaceae</taxon>
        <taxon>Brevibacterium</taxon>
    </lineage>
</organism>
<dbReference type="RefSeq" id="WP_167950573.1">
    <property type="nucleotide sequence ID" value="NZ_BAAAPQ010000025.1"/>
</dbReference>
<dbReference type="InterPro" id="IPR011059">
    <property type="entry name" value="Metal-dep_hydrolase_composite"/>
</dbReference>
<evidence type="ECO:0000259" key="1">
    <source>
        <dbReference type="Pfam" id="PF07969"/>
    </source>
</evidence>
<reference evidence="2 3" key="1">
    <citation type="submission" date="2020-03" db="EMBL/GenBank/DDBJ databases">
        <title>Sequencing the genomes of 1000 actinobacteria strains.</title>
        <authorList>
            <person name="Klenk H.-P."/>
        </authorList>
    </citation>
    <scope>NUCLEOTIDE SEQUENCE [LARGE SCALE GENOMIC DNA]</scope>
    <source>
        <strain evidence="2 3">DSM 18964</strain>
    </source>
</reference>
<dbReference type="Pfam" id="PF07969">
    <property type="entry name" value="Amidohydro_3"/>
    <property type="match status" value="1"/>
</dbReference>
<dbReference type="SUPFAM" id="SSF51556">
    <property type="entry name" value="Metallo-dependent hydrolases"/>
    <property type="match status" value="1"/>
</dbReference>
<dbReference type="Gene3D" id="2.30.40.10">
    <property type="entry name" value="Urease, subunit C, domain 1"/>
    <property type="match status" value="1"/>
</dbReference>
<dbReference type="InterPro" id="IPR033932">
    <property type="entry name" value="YtcJ-like"/>
</dbReference>
<dbReference type="GO" id="GO:0016810">
    <property type="term" value="F:hydrolase activity, acting on carbon-nitrogen (but not peptide) bonds"/>
    <property type="evidence" value="ECO:0007669"/>
    <property type="project" value="InterPro"/>
</dbReference>